<dbReference type="Gene3D" id="1.10.260.40">
    <property type="entry name" value="lambda repressor-like DNA-binding domains"/>
    <property type="match status" value="1"/>
</dbReference>
<protein>
    <submittedName>
        <fullName evidence="2">Helix-turn-helix transcriptional regulator</fullName>
    </submittedName>
</protein>
<dbReference type="EMBL" id="JABVEC010000004">
    <property type="protein sequence ID" value="MBC6465482.1"/>
    <property type="molecule type" value="Genomic_DNA"/>
</dbReference>
<dbReference type="InterPro" id="IPR001387">
    <property type="entry name" value="Cro/C1-type_HTH"/>
</dbReference>
<dbReference type="InterPro" id="IPR011990">
    <property type="entry name" value="TPR-like_helical_dom_sf"/>
</dbReference>
<dbReference type="CDD" id="cd00093">
    <property type="entry name" value="HTH_XRE"/>
    <property type="match status" value="1"/>
</dbReference>
<sequence>MTADDRRALSARLRWERERRGWSKGTMARRIRDGLPGRQIPDAETVLSYVKRWEAGKVGMSERYRLAYAEAFEVDEAELFGPEHRHRSAGAMLSGLLSQGDLTGRIASVTGRHVGVGIVADLEARVHALRLADDVLAGGDLLTPVFRELDAAIRLQQETAHSDEVGRSLLSVIGEFAQIAGWVASDAGQYDRAADTYRLGISAAREAEDPVLESNLTGSLAYQMANVGDPREAVTLAEGAVAAAGADAPPRARALAWDRLAWAHVRVHESQAAMGALGNAAEALAEHDGREDPAYLYWVDSSELQIMEARAYTELQRPLRAVPLLLDVLGRYDATHARELALYLSWLAIALADANEPEEAAAAAGRMLELSAKVTSQRTAQRARVVLTRLEQYRDVAAVRELLIHRE</sequence>
<dbReference type="InterPro" id="IPR010982">
    <property type="entry name" value="Lambda_DNA-bd_dom_sf"/>
</dbReference>
<dbReference type="Proteomes" id="UP000805614">
    <property type="component" value="Unassembled WGS sequence"/>
</dbReference>
<feature type="domain" description="HTH cro/C1-type" evidence="1">
    <location>
        <begin position="12"/>
        <end position="79"/>
    </location>
</feature>
<proteinExistence type="predicted"/>
<dbReference type="SUPFAM" id="SSF48452">
    <property type="entry name" value="TPR-like"/>
    <property type="match status" value="1"/>
</dbReference>
<gene>
    <name evidence="2" type="ORF">HKK74_08240</name>
</gene>
<dbReference type="RefSeq" id="WP_187242473.1">
    <property type="nucleotide sequence ID" value="NZ_BAAAOK010000015.1"/>
</dbReference>
<evidence type="ECO:0000259" key="1">
    <source>
        <dbReference type="SMART" id="SM00530"/>
    </source>
</evidence>
<dbReference type="SMART" id="SM00530">
    <property type="entry name" value="HTH_XRE"/>
    <property type="match status" value="1"/>
</dbReference>
<organism evidence="2 3">
    <name type="scientific">Actinomadura alba</name>
    <dbReference type="NCBI Taxonomy" id="406431"/>
    <lineage>
        <taxon>Bacteria</taxon>
        <taxon>Bacillati</taxon>
        <taxon>Actinomycetota</taxon>
        <taxon>Actinomycetes</taxon>
        <taxon>Streptosporangiales</taxon>
        <taxon>Thermomonosporaceae</taxon>
        <taxon>Actinomadura</taxon>
    </lineage>
</organism>
<accession>A0ABR7LKW2</accession>
<reference evidence="2 3" key="1">
    <citation type="submission" date="2020-06" db="EMBL/GenBank/DDBJ databases">
        <title>Actinomadura xiongansis sp. nov., isolated from soil of Baiyangdian.</title>
        <authorList>
            <person name="Zhang X."/>
        </authorList>
    </citation>
    <scope>NUCLEOTIDE SEQUENCE [LARGE SCALE GENOMIC DNA]</scope>
    <source>
        <strain evidence="2 3">HBUM206468</strain>
    </source>
</reference>
<keyword evidence="3" id="KW-1185">Reference proteome</keyword>
<dbReference type="Gene3D" id="1.25.40.10">
    <property type="entry name" value="Tetratricopeptide repeat domain"/>
    <property type="match status" value="1"/>
</dbReference>
<comment type="caution">
    <text evidence="2">The sequence shown here is derived from an EMBL/GenBank/DDBJ whole genome shotgun (WGS) entry which is preliminary data.</text>
</comment>
<evidence type="ECO:0000313" key="3">
    <source>
        <dbReference type="Proteomes" id="UP000805614"/>
    </source>
</evidence>
<dbReference type="SUPFAM" id="SSF47413">
    <property type="entry name" value="lambda repressor-like DNA-binding domains"/>
    <property type="match status" value="1"/>
</dbReference>
<evidence type="ECO:0000313" key="2">
    <source>
        <dbReference type="EMBL" id="MBC6465482.1"/>
    </source>
</evidence>
<name>A0ABR7LKW2_9ACTN</name>